<dbReference type="GO" id="GO:0004825">
    <property type="term" value="F:methionine-tRNA ligase activity"/>
    <property type="evidence" value="ECO:0007669"/>
    <property type="project" value="UniProtKB-EC"/>
</dbReference>
<dbReference type="GO" id="GO:0005829">
    <property type="term" value="C:cytosol"/>
    <property type="evidence" value="ECO:0007669"/>
    <property type="project" value="TreeGrafter"/>
</dbReference>
<accession>A0A154NYD7</accession>
<dbReference type="HAMAP" id="MF_00098">
    <property type="entry name" value="Met_tRNA_synth_type1"/>
    <property type="match status" value="1"/>
</dbReference>
<sequence length="966" mass="108858">MSISTNEGNPNTLKLIVAAKMAQQSVTVKTVQPNVSLLGRLPTIELSNGSVLFSTSAAMQLILPPSEEFKDVNNKWLEWDISQLQPAIVCYGNTGTTNKSCLWPLLKELNSALKNRKYLIKDKNDLSLADVCIWVTIWSTVLVTDVGQKLCKEYSSIKDWLLNIELLPVIQDSLKEYNFERGIKAILNIQAASWFPVNTVMNSRSSKPVLSDISPTKEKEKEVEAVSQEEMQNIASNWSSKSYPAVKNFPYPVLPKKGEKNILITSALPYVNNVPHLGNIIGCVLSADIFARYCRQRNYNTLFISGTDEYGTATEAKAIEEKTTPQAICDKFFDIHNDVYRWFSIGFDYFGRTTTPEQTEIVQSFFLRIKSEGYVLSETVDQLLCESCDRFLADRFVEGTCPRCKYEDARGDQCDGCGHLVNATDLISPRCKVCSNRPVVKKSVQFFLDLPKAKNKLKQWSQTVEKGWSSVARVVAKPWLRDGLKPRCITRDLKWGIPVPVKGFENKVFYVWFDAPFGYISITKRYTKEYEQWWKPKDVNVDLYQFMAKDNVPFHAIMFPACLLAANKGHTLMKHLMATEYLNYEDTKFSKSRGIGVFGTDARDTGIPADVWRFYLAYVRPETQDSNFNWVDLATKNNSELLNNLGNFVNRALMFAEKYFDSKLPQMELLEDDLVLLALAQRELSSYIQALEQAKLRDGLKHVLAISKHGNQFMQFQEPWVKIKGTDDDKKRAGTIIGICCNLACLLSALLAPFMPNTSRELRSQLGLNSINHGYIPDIITNILPTGHKIGIPSPLFKKIEVKDVETLRSKYGGKQDGANKIEKKIVTSSDVKSLETAITTQGNKVRELKAKHDKSVWQPEVQILVDLKQKLADLIGGGNKSSDLAKKNKPETVFVPEQNGDASMDAASLEAAVAKQGNLVRELKSKAEKSVWQPEVEKLLKLKKQLTDLTGTSPSTTNKKSKKKK</sequence>
<dbReference type="OMA" id="FELHNAI"/>
<dbReference type="GO" id="GO:0006431">
    <property type="term" value="P:methionyl-tRNA aminoacylation"/>
    <property type="evidence" value="ECO:0007669"/>
    <property type="project" value="InterPro"/>
</dbReference>
<dbReference type="InterPro" id="IPR041872">
    <property type="entry name" value="Anticodon_Met"/>
</dbReference>
<evidence type="ECO:0000256" key="3">
    <source>
        <dbReference type="ARBA" id="ARBA00012838"/>
    </source>
</evidence>
<dbReference type="InterPro" id="IPR041598">
    <property type="entry name" value="MARS_N"/>
</dbReference>
<evidence type="ECO:0000256" key="9">
    <source>
        <dbReference type="ARBA" id="ARBA00022884"/>
    </source>
</evidence>
<dbReference type="Pfam" id="PF00458">
    <property type="entry name" value="WHEP-TRS"/>
    <property type="match status" value="2"/>
</dbReference>
<reference evidence="17 18" key="1">
    <citation type="submission" date="2015-07" db="EMBL/GenBank/DDBJ databases">
        <title>The genome of Dufourea novaeangliae.</title>
        <authorList>
            <person name="Pan H."/>
            <person name="Kapheim K."/>
        </authorList>
    </citation>
    <scope>NUCLEOTIDE SEQUENCE [LARGE SCALE GENOMIC DNA]</scope>
    <source>
        <strain evidence="17">0120121106</strain>
        <tissue evidence="17">Whole body</tissue>
    </source>
</reference>
<dbReference type="Proteomes" id="UP000076502">
    <property type="component" value="Unassembled WGS sequence"/>
</dbReference>
<comment type="catalytic activity">
    <reaction evidence="13">
        <text>tRNA(Met) + L-methionine + ATP = L-methionyl-tRNA(Met) + AMP + diphosphate</text>
        <dbReference type="Rhea" id="RHEA:13481"/>
        <dbReference type="Rhea" id="RHEA-COMP:9667"/>
        <dbReference type="Rhea" id="RHEA-COMP:9698"/>
        <dbReference type="ChEBI" id="CHEBI:30616"/>
        <dbReference type="ChEBI" id="CHEBI:33019"/>
        <dbReference type="ChEBI" id="CHEBI:57844"/>
        <dbReference type="ChEBI" id="CHEBI:78442"/>
        <dbReference type="ChEBI" id="CHEBI:78530"/>
        <dbReference type="ChEBI" id="CHEBI:456215"/>
        <dbReference type="EC" id="6.1.1.10"/>
    </reaction>
</comment>
<dbReference type="PROSITE" id="PS00178">
    <property type="entry name" value="AA_TRNA_LIGASE_I"/>
    <property type="match status" value="1"/>
</dbReference>
<proteinExistence type="inferred from homology"/>
<dbReference type="STRING" id="178035.A0A154NYD7"/>
<dbReference type="InterPro" id="IPR014729">
    <property type="entry name" value="Rossmann-like_a/b/a_fold"/>
</dbReference>
<evidence type="ECO:0000256" key="4">
    <source>
        <dbReference type="ARBA" id="ARBA00018335"/>
    </source>
</evidence>
<dbReference type="InterPro" id="IPR014758">
    <property type="entry name" value="Met-tRNA_synth"/>
</dbReference>
<dbReference type="InterPro" id="IPR033911">
    <property type="entry name" value="MetRS_core"/>
</dbReference>
<dbReference type="EMBL" id="KQ434772">
    <property type="protein sequence ID" value="KZC03890.1"/>
    <property type="molecule type" value="Genomic_DNA"/>
</dbReference>
<dbReference type="Gene3D" id="1.10.730.10">
    <property type="entry name" value="Isoleucyl-tRNA Synthetase, Domain 1"/>
    <property type="match status" value="1"/>
</dbReference>
<dbReference type="NCBIfam" id="TIGR00398">
    <property type="entry name" value="metG"/>
    <property type="match status" value="1"/>
</dbReference>
<dbReference type="InterPro" id="IPR029038">
    <property type="entry name" value="MetRS_Zn"/>
</dbReference>
<dbReference type="NCBIfam" id="NF001100">
    <property type="entry name" value="PRK00133.1"/>
    <property type="match status" value="1"/>
</dbReference>
<evidence type="ECO:0000256" key="2">
    <source>
        <dbReference type="ARBA" id="ARBA00005594"/>
    </source>
</evidence>
<evidence type="ECO:0000256" key="8">
    <source>
        <dbReference type="ARBA" id="ARBA00022840"/>
    </source>
</evidence>
<dbReference type="Gene3D" id="2.20.28.20">
    <property type="entry name" value="Methionyl-tRNA synthetase, Zn-domain"/>
    <property type="match status" value="1"/>
</dbReference>
<evidence type="ECO:0000256" key="6">
    <source>
        <dbReference type="ARBA" id="ARBA00022598"/>
    </source>
</evidence>
<dbReference type="Gene3D" id="1.10.287.10">
    <property type="entry name" value="S15/NS1, RNA-binding"/>
    <property type="match status" value="2"/>
</dbReference>
<keyword evidence="8 14" id="KW-0067">ATP-binding</keyword>
<dbReference type="InterPro" id="IPR000738">
    <property type="entry name" value="WHEP-TRS_dom"/>
</dbReference>
<keyword evidence="9" id="KW-0694">RNA-binding</keyword>
<dbReference type="InterPro" id="IPR009068">
    <property type="entry name" value="uS15_NS1_RNA-bd_sf"/>
</dbReference>
<dbReference type="PANTHER" id="PTHR45765:SF1">
    <property type="entry name" value="METHIONINE--TRNA LIGASE, CYTOPLASMIC"/>
    <property type="match status" value="1"/>
</dbReference>
<evidence type="ECO:0000256" key="5">
    <source>
        <dbReference type="ARBA" id="ARBA00022490"/>
    </source>
</evidence>
<feature type="region of interest" description="Disordered" evidence="15">
    <location>
        <begin position="947"/>
        <end position="966"/>
    </location>
</feature>
<dbReference type="InterPro" id="IPR036282">
    <property type="entry name" value="Glutathione-S-Trfase_C_sf"/>
</dbReference>
<organism evidence="17 18">
    <name type="scientific">Dufourea novaeangliae</name>
    <name type="common">Sweat bee</name>
    <dbReference type="NCBI Taxonomy" id="178035"/>
    <lineage>
        <taxon>Eukaryota</taxon>
        <taxon>Metazoa</taxon>
        <taxon>Ecdysozoa</taxon>
        <taxon>Arthropoda</taxon>
        <taxon>Hexapoda</taxon>
        <taxon>Insecta</taxon>
        <taxon>Pterygota</taxon>
        <taxon>Neoptera</taxon>
        <taxon>Endopterygota</taxon>
        <taxon>Hymenoptera</taxon>
        <taxon>Apocrita</taxon>
        <taxon>Aculeata</taxon>
        <taxon>Apoidea</taxon>
        <taxon>Anthophila</taxon>
        <taxon>Halictidae</taxon>
        <taxon>Rophitinae</taxon>
        <taxon>Dufourea</taxon>
    </lineage>
</organism>
<evidence type="ECO:0000256" key="7">
    <source>
        <dbReference type="ARBA" id="ARBA00022741"/>
    </source>
</evidence>
<dbReference type="Pfam" id="PF09334">
    <property type="entry name" value="tRNA-synt_1g"/>
    <property type="match status" value="1"/>
</dbReference>
<evidence type="ECO:0000256" key="13">
    <source>
        <dbReference type="ARBA" id="ARBA00047364"/>
    </source>
</evidence>
<dbReference type="PANTHER" id="PTHR45765">
    <property type="entry name" value="METHIONINE--TRNA LIGASE"/>
    <property type="match status" value="1"/>
</dbReference>
<dbReference type="Gene3D" id="3.40.50.620">
    <property type="entry name" value="HUPs"/>
    <property type="match status" value="1"/>
</dbReference>
<dbReference type="AlphaFoldDB" id="A0A154NYD7"/>
<evidence type="ECO:0000256" key="15">
    <source>
        <dbReference type="SAM" id="MobiDB-lite"/>
    </source>
</evidence>
<dbReference type="PRINTS" id="PR01041">
    <property type="entry name" value="TRNASYNTHMET"/>
</dbReference>
<evidence type="ECO:0000313" key="17">
    <source>
        <dbReference type="EMBL" id="KZC03890.1"/>
    </source>
</evidence>
<dbReference type="SUPFAM" id="SSF52374">
    <property type="entry name" value="Nucleotidylyl transferase"/>
    <property type="match status" value="1"/>
</dbReference>
<feature type="domain" description="WHEP-TRS" evidence="16">
    <location>
        <begin position="831"/>
        <end position="886"/>
    </location>
</feature>
<dbReference type="OrthoDB" id="5844513at2759"/>
<name>A0A154NYD7_DUFNO</name>
<keyword evidence="11 14" id="KW-0030">Aminoacyl-tRNA synthetase</keyword>
<evidence type="ECO:0000256" key="1">
    <source>
        <dbReference type="ARBA" id="ARBA00004496"/>
    </source>
</evidence>
<evidence type="ECO:0000259" key="16">
    <source>
        <dbReference type="PROSITE" id="PS51185"/>
    </source>
</evidence>
<dbReference type="GO" id="GO:0017101">
    <property type="term" value="C:aminoacyl-tRNA synthetase multienzyme complex"/>
    <property type="evidence" value="ECO:0007669"/>
    <property type="project" value="TreeGrafter"/>
</dbReference>
<comment type="subcellular location">
    <subcellularLocation>
        <location evidence="1">Cytoplasm</location>
    </subcellularLocation>
</comment>
<protein>
    <recommendedName>
        <fullName evidence="4">Methionine--tRNA ligase, cytoplasmic</fullName>
        <ecNumber evidence="3">6.1.1.10</ecNumber>
    </recommendedName>
    <alternativeName>
        <fullName evidence="12">Methionyl-tRNA synthetase</fullName>
    </alternativeName>
</protein>
<dbReference type="FunFam" id="2.20.28.20:FF:000001">
    <property type="entry name" value="Methionine--tRNA ligase"/>
    <property type="match status" value="1"/>
</dbReference>
<comment type="similarity">
    <text evidence="2 14">Belongs to the class-I aminoacyl-tRNA synthetase family.</text>
</comment>
<dbReference type="Pfam" id="PF18485">
    <property type="entry name" value="GST_N_5"/>
    <property type="match status" value="1"/>
</dbReference>
<dbReference type="SUPFAM" id="SSF57770">
    <property type="entry name" value="Methionyl-tRNA synthetase (MetRS), Zn-domain"/>
    <property type="match status" value="1"/>
</dbReference>
<dbReference type="CDD" id="cd07957">
    <property type="entry name" value="Anticodon_Ia_Met"/>
    <property type="match status" value="1"/>
</dbReference>
<dbReference type="GO" id="GO:0005524">
    <property type="term" value="F:ATP binding"/>
    <property type="evidence" value="ECO:0007669"/>
    <property type="project" value="UniProtKB-KW"/>
</dbReference>
<dbReference type="Gene3D" id="3.40.30.10">
    <property type="entry name" value="Glutaredoxin"/>
    <property type="match status" value="1"/>
</dbReference>
<dbReference type="GO" id="GO:0003723">
    <property type="term" value="F:RNA binding"/>
    <property type="evidence" value="ECO:0007669"/>
    <property type="project" value="UniProtKB-KW"/>
</dbReference>
<dbReference type="SMART" id="SM00991">
    <property type="entry name" value="WHEP-TRS"/>
    <property type="match status" value="2"/>
</dbReference>
<keyword evidence="7 14" id="KW-0547">Nucleotide-binding</keyword>
<evidence type="ECO:0000313" key="18">
    <source>
        <dbReference type="Proteomes" id="UP000076502"/>
    </source>
</evidence>
<dbReference type="InterPro" id="IPR001412">
    <property type="entry name" value="aa-tRNA-synth_I_CS"/>
</dbReference>
<keyword evidence="10 14" id="KW-0648">Protein biosynthesis</keyword>
<dbReference type="Pfam" id="PF19303">
    <property type="entry name" value="Anticodon_3"/>
    <property type="match status" value="1"/>
</dbReference>
<gene>
    <name evidence="17" type="ORF">WN55_00070</name>
</gene>
<feature type="domain" description="WHEP-TRS" evidence="16">
    <location>
        <begin position="906"/>
        <end position="961"/>
    </location>
</feature>
<dbReference type="SUPFAM" id="SSF47616">
    <property type="entry name" value="GST C-terminal domain-like"/>
    <property type="match status" value="1"/>
</dbReference>
<dbReference type="EC" id="6.1.1.10" evidence="3"/>
<dbReference type="FunFam" id="1.10.287.10:FF:000014">
    <property type="entry name" value="Methionyl-tRNA synthetase"/>
    <property type="match status" value="2"/>
</dbReference>
<keyword evidence="18" id="KW-1185">Reference proteome</keyword>
<evidence type="ECO:0000256" key="11">
    <source>
        <dbReference type="ARBA" id="ARBA00023146"/>
    </source>
</evidence>
<dbReference type="SUPFAM" id="SSF47060">
    <property type="entry name" value="S15/NS1 RNA-binding domain"/>
    <property type="match status" value="2"/>
</dbReference>
<dbReference type="Gene3D" id="1.20.1050.10">
    <property type="match status" value="1"/>
</dbReference>
<dbReference type="PROSITE" id="PS51185">
    <property type="entry name" value="WHEP_TRS_2"/>
    <property type="match status" value="2"/>
</dbReference>
<evidence type="ECO:0000256" key="14">
    <source>
        <dbReference type="RuleBase" id="RU363039"/>
    </source>
</evidence>
<dbReference type="CDD" id="cd00814">
    <property type="entry name" value="MetRS_core"/>
    <property type="match status" value="1"/>
</dbReference>
<keyword evidence="6 14" id="KW-0436">Ligase</keyword>
<evidence type="ECO:0000256" key="12">
    <source>
        <dbReference type="ARBA" id="ARBA00030904"/>
    </source>
</evidence>
<keyword evidence="5" id="KW-0963">Cytoplasm</keyword>
<dbReference type="SUPFAM" id="SSF47323">
    <property type="entry name" value="Anticodon-binding domain of a subclass of class I aminoacyl-tRNA synthetases"/>
    <property type="match status" value="1"/>
</dbReference>
<dbReference type="InterPro" id="IPR023458">
    <property type="entry name" value="Met-tRNA_ligase_1"/>
</dbReference>
<evidence type="ECO:0000256" key="10">
    <source>
        <dbReference type="ARBA" id="ARBA00022917"/>
    </source>
</evidence>
<dbReference type="InterPro" id="IPR015413">
    <property type="entry name" value="Methionyl/Leucyl_tRNA_Synth"/>
</dbReference>
<dbReference type="CDD" id="cd00939">
    <property type="entry name" value="MetRS_RNA"/>
    <property type="match status" value="1"/>
</dbReference>
<dbReference type="InterPro" id="IPR009080">
    <property type="entry name" value="tRNAsynth_Ia_anticodon-bd"/>
</dbReference>